<evidence type="ECO:0000313" key="3">
    <source>
        <dbReference type="Proteomes" id="UP000494363"/>
    </source>
</evidence>
<feature type="compositionally biased region" description="Polar residues" evidence="1">
    <location>
        <begin position="88"/>
        <end position="97"/>
    </location>
</feature>
<dbReference type="Gene3D" id="3.90.1150.10">
    <property type="entry name" value="Aspartate Aminotransferase, domain 1"/>
    <property type="match status" value="1"/>
</dbReference>
<reference evidence="2 3" key="1">
    <citation type="submission" date="2020-04" db="EMBL/GenBank/DDBJ databases">
        <authorList>
            <person name="De Canck E."/>
        </authorList>
    </citation>
    <scope>NUCLEOTIDE SEQUENCE [LARGE SCALE GENOMIC DNA]</scope>
    <source>
        <strain evidence="2 3">LMG 29542</strain>
    </source>
</reference>
<feature type="region of interest" description="Disordered" evidence="1">
    <location>
        <begin position="79"/>
        <end position="111"/>
    </location>
</feature>
<feature type="compositionally biased region" description="Basic residues" evidence="1">
    <location>
        <begin position="98"/>
        <end position="111"/>
    </location>
</feature>
<dbReference type="Proteomes" id="UP000494363">
    <property type="component" value="Unassembled WGS sequence"/>
</dbReference>
<dbReference type="InterPro" id="IPR015422">
    <property type="entry name" value="PyrdxlP-dep_Trfase_small"/>
</dbReference>
<dbReference type="AlphaFoldDB" id="A0A6J5FC27"/>
<keyword evidence="3" id="KW-1185">Reference proteome</keyword>
<sequence>MHIVYCRHLGISNIIVKFASSSRVLSAHAPKAAPSLMPCSLTTNDYRALDAKHHLHPFSNMETINRIGSRVIVRSNGVNASAADMTKGKNTPVSTRSSGKRQGQRPTRLRR</sequence>
<evidence type="ECO:0000313" key="2">
    <source>
        <dbReference type="EMBL" id="CAB3775007.1"/>
    </source>
</evidence>
<name>A0A6J5FC27_9BURK</name>
<evidence type="ECO:0000256" key="1">
    <source>
        <dbReference type="SAM" id="MobiDB-lite"/>
    </source>
</evidence>
<accession>A0A6J5FC27</accession>
<organism evidence="2 3">
    <name type="scientific">Paraburkholderia humisilvae</name>
    <dbReference type="NCBI Taxonomy" id="627669"/>
    <lineage>
        <taxon>Bacteria</taxon>
        <taxon>Pseudomonadati</taxon>
        <taxon>Pseudomonadota</taxon>
        <taxon>Betaproteobacteria</taxon>
        <taxon>Burkholderiales</taxon>
        <taxon>Burkholderiaceae</taxon>
        <taxon>Paraburkholderia</taxon>
    </lineage>
</organism>
<proteinExistence type="predicted"/>
<protein>
    <submittedName>
        <fullName evidence="2">Uncharacterized protein</fullName>
    </submittedName>
</protein>
<dbReference type="EMBL" id="CADIKH010000229">
    <property type="protein sequence ID" value="CAB3775007.1"/>
    <property type="molecule type" value="Genomic_DNA"/>
</dbReference>
<gene>
    <name evidence="2" type="ORF">LMG29542_08389</name>
</gene>